<evidence type="ECO:0000256" key="2">
    <source>
        <dbReference type="SAM" id="MobiDB-lite"/>
    </source>
</evidence>
<evidence type="ECO:0000313" key="3">
    <source>
        <dbReference type="EMBL" id="KAL3804324.1"/>
    </source>
</evidence>
<accession>A0ABD3QV73</accession>
<keyword evidence="4" id="KW-1185">Reference proteome</keyword>
<evidence type="ECO:0000313" key="4">
    <source>
        <dbReference type="Proteomes" id="UP001516023"/>
    </source>
</evidence>
<feature type="compositionally biased region" description="Polar residues" evidence="2">
    <location>
        <begin position="619"/>
        <end position="631"/>
    </location>
</feature>
<dbReference type="Proteomes" id="UP001516023">
    <property type="component" value="Unassembled WGS sequence"/>
</dbReference>
<reference evidence="3 4" key="1">
    <citation type="journal article" date="2020" name="G3 (Bethesda)">
        <title>Improved Reference Genome for Cyclotella cryptica CCMP332, a Model for Cell Wall Morphogenesis, Salinity Adaptation, and Lipid Production in Diatoms (Bacillariophyta).</title>
        <authorList>
            <person name="Roberts W.R."/>
            <person name="Downey K.M."/>
            <person name="Ruck E.C."/>
            <person name="Traller J.C."/>
            <person name="Alverson A.J."/>
        </authorList>
    </citation>
    <scope>NUCLEOTIDE SEQUENCE [LARGE SCALE GENOMIC DNA]</scope>
    <source>
        <strain evidence="3 4">CCMP332</strain>
    </source>
</reference>
<sequence length="920" mass="101920">MTDPSPPPPCPSTTTPASSPLPSPRKGLTSSNQQSGSPSSSVGTDSKSVTPRSFTRRNSKQYPRGSITALNKSPGLGPSLDASTGDSSHTENALPINSLHTHKETKKSTTSSRKEDNINGNPHGIVPDPQNPNHRYSLPRPLPASKCPLLCVFYAEFDIVVGPMVCFQSPSKFMFFDINVGPNEINQSIEETFQHVMQSIPNPNVKNDNNSSNLNNATESIDQNEYWNWTDSLELRNSSGTKNNETDLSSQSTVPTSGKPSHRRKHTDGISAEQIDAAVSISSKGNSLHEDSTVDSETLQNSIFAATSEYIITGNELANQTITVSTHGMHILSRPMIISDMKRYERNSLLFSVGFVLRRSIDPRPYWPVLSNLSSTFRSMEVESEFLSHQRTRPMIQTVLEDVLVSLNSKQRDCHLLLNEANLLNLQLFQPPHPATPSVPDYAVPILLRPEWQLQMYDWDLTINWILPHIDGCKHVKQIAESSEVDMELVRSCLRVLRHHGVLSYVDVFRYCNVYECTPLAVKLFSPVINGDVSKKGWKMVDEAFWYSAKRKVIRQAPTRIYHSGNSPSSFSTSPLMNSLMARRRSQPTDDDFKPRSFPSRARGVSIVEEPSSDEDVPSCTSSPKRASSFGSAPKPTDAAKIEMNSFKRDALIMKKCLAGLYCACTRDNSFGDMLLSKISCCSNGTKIDNNEKHDVSLNSLDATMAPVYETYDLEEEQGVVPINVEAVKVRDAQGEDAVDIEWNKAFHFDHRRVISFGVTHGLIKRIHQYPLAYETQIADACDAEDAPVLDRKSSTSHDYDAVDSSQLEFSAEFFDRTSSEVALHAIGEADPITDENASAITPTLSHSSLQITEVDTGSVGPISEKSSLISLAERVALAMDGTRCDDELSCMFESPIEDLIEMVKNSGRWNVISVFSPEK</sequence>
<protein>
    <recommendedName>
        <fullName evidence="5">Nitrogen permease regulator 2</fullName>
    </recommendedName>
</protein>
<dbReference type="EMBL" id="JABMIG020000008">
    <property type="protein sequence ID" value="KAL3804324.1"/>
    <property type="molecule type" value="Genomic_DNA"/>
</dbReference>
<feature type="compositionally biased region" description="Polar residues" evidence="2">
    <location>
        <begin position="237"/>
        <end position="259"/>
    </location>
</feature>
<name>A0ABD3QV73_9STRA</name>
<comment type="similarity">
    <text evidence="1">Belongs to the NPR2 family.</text>
</comment>
<feature type="region of interest" description="Disordered" evidence="2">
    <location>
        <begin position="604"/>
        <end position="636"/>
    </location>
</feature>
<dbReference type="Pfam" id="PF06218">
    <property type="entry name" value="NPR2"/>
    <property type="match status" value="1"/>
</dbReference>
<dbReference type="PANTHER" id="PTHR12991">
    <property type="entry name" value="NITROGEN PERMEASE REGULATOR 2/TUMOR SUPPRESSOR CANDIDATE 4"/>
    <property type="match status" value="1"/>
</dbReference>
<dbReference type="GO" id="GO:1904262">
    <property type="term" value="P:negative regulation of TORC1 signaling"/>
    <property type="evidence" value="ECO:0007669"/>
    <property type="project" value="UniProtKB-ARBA"/>
</dbReference>
<feature type="region of interest" description="Disordered" evidence="2">
    <location>
        <begin position="237"/>
        <end position="272"/>
    </location>
</feature>
<evidence type="ECO:0000256" key="1">
    <source>
        <dbReference type="ARBA" id="ARBA00008433"/>
    </source>
</evidence>
<evidence type="ECO:0008006" key="5">
    <source>
        <dbReference type="Google" id="ProtNLM"/>
    </source>
</evidence>
<comment type="caution">
    <text evidence="3">The sequence shown here is derived from an EMBL/GenBank/DDBJ whole genome shotgun (WGS) entry which is preliminary data.</text>
</comment>
<dbReference type="InterPro" id="IPR009348">
    <property type="entry name" value="NPR2-like"/>
</dbReference>
<feature type="compositionally biased region" description="Low complexity" evidence="2">
    <location>
        <begin position="29"/>
        <end position="49"/>
    </location>
</feature>
<organism evidence="3 4">
    <name type="scientific">Cyclotella cryptica</name>
    <dbReference type="NCBI Taxonomy" id="29204"/>
    <lineage>
        <taxon>Eukaryota</taxon>
        <taxon>Sar</taxon>
        <taxon>Stramenopiles</taxon>
        <taxon>Ochrophyta</taxon>
        <taxon>Bacillariophyta</taxon>
        <taxon>Coscinodiscophyceae</taxon>
        <taxon>Thalassiosirophycidae</taxon>
        <taxon>Stephanodiscales</taxon>
        <taxon>Stephanodiscaceae</taxon>
        <taxon>Cyclotella</taxon>
    </lineage>
</organism>
<dbReference type="PANTHER" id="PTHR12991:SF10">
    <property type="entry name" value="GATOR COMPLEX PROTEIN NPRL2"/>
    <property type="match status" value="1"/>
</dbReference>
<feature type="region of interest" description="Disordered" evidence="2">
    <location>
        <begin position="1"/>
        <end position="137"/>
    </location>
</feature>
<feature type="compositionally biased region" description="Polar residues" evidence="2">
    <location>
        <begin position="81"/>
        <end position="91"/>
    </location>
</feature>
<proteinExistence type="inferred from homology"/>
<dbReference type="AlphaFoldDB" id="A0ABD3QV73"/>
<gene>
    <name evidence="3" type="ORF">HJC23_011252</name>
</gene>
<feature type="compositionally biased region" description="Pro residues" evidence="2">
    <location>
        <begin position="1"/>
        <end position="11"/>
    </location>
</feature>